<accession>A0A1W2CBI8</accession>
<protein>
    <submittedName>
        <fullName evidence="3">Phospholipid/cholesterol/gamma-HCH transport system substrate-binding protein</fullName>
    </submittedName>
</protein>
<dbReference type="EMBL" id="FWXY01000011">
    <property type="protein sequence ID" value="SMC82553.1"/>
    <property type="molecule type" value="Genomic_DNA"/>
</dbReference>
<keyword evidence="1" id="KW-0812">Transmembrane</keyword>
<dbReference type="PANTHER" id="PTHR33371:SF4">
    <property type="entry name" value="INTERMEMBRANE PHOSPHOLIPID TRANSPORT SYSTEM BINDING PROTEIN MLAD"/>
    <property type="match status" value="1"/>
</dbReference>
<proteinExistence type="predicted"/>
<organism evidence="3 4">
    <name type="scientific">Desulfocicer vacuolatum DSM 3385</name>
    <dbReference type="NCBI Taxonomy" id="1121400"/>
    <lineage>
        <taxon>Bacteria</taxon>
        <taxon>Pseudomonadati</taxon>
        <taxon>Thermodesulfobacteriota</taxon>
        <taxon>Desulfobacteria</taxon>
        <taxon>Desulfobacterales</taxon>
        <taxon>Desulfobacteraceae</taxon>
        <taxon>Desulfocicer</taxon>
    </lineage>
</organism>
<name>A0A1W2CBI8_9BACT</name>
<reference evidence="3 4" key="1">
    <citation type="submission" date="2017-04" db="EMBL/GenBank/DDBJ databases">
        <authorList>
            <person name="Afonso C.L."/>
            <person name="Miller P.J."/>
            <person name="Scott M.A."/>
            <person name="Spackman E."/>
            <person name="Goraichik I."/>
            <person name="Dimitrov K.M."/>
            <person name="Suarez D.L."/>
            <person name="Swayne D.E."/>
        </authorList>
    </citation>
    <scope>NUCLEOTIDE SEQUENCE [LARGE SCALE GENOMIC DNA]</scope>
    <source>
        <strain evidence="3 4">DSM 3385</strain>
    </source>
</reference>
<gene>
    <name evidence="3" type="ORF">SAMN02746065_11192</name>
</gene>
<keyword evidence="1" id="KW-0472">Membrane</keyword>
<feature type="domain" description="Mce/MlaD" evidence="2">
    <location>
        <begin position="49"/>
        <end position="123"/>
    </location>
</feature>
<keyword evidence="4" id="KW-1185">Reference proteome</keyword>
<dbReference type="InterPro" id="IPR003399">
    <property type="entry name" value="Mce/MlaD"/>
</dbReference>
<evidence type="ECO:0000313" key="3">
    <source>
        <dbReference type="EMBL" id="SMC82553.1"/>
    </source>
</evidence>
<evidence type="ECO:0000256" key="1">
    <source>
        <dbReference type="SAM" id="Phobius"/>
    </source>
</evidence>
<feature type="transmembrane region" description="Helical" evidence="1">
    <location>
        <begin position="17"/>
        <end position="42"/>
    </location>
</feature>
<dbReference type="InterPro" id="IPR052336">
    <property type="entry name" value="MlaD_Phospholipid_Transporter"/>
</dbReference>
<dbReference type="STRING" id="1121400.SAMN02746065_11192"/>
<dbReference type="OrthoDB" id="9788420at2"/>
<dbReference type="AlphaFoldDB" id="A0A1W2CBI8"/>
<evidence type="ECO:0000313" key="4">
    <source>
        <dbReference type="Proteomes" id="UP000192418"/>
    </source>
</evidence>
<keyword evidence="1" id="KW-1133">Transmembrane helix</keyword>
<dbReference type="PANTHER" id="PTHR33371">
    <property type="entry name" value="INTERMEMBRANE PHOSPHOLIPID TRANSPORT SYSTEM BINDING PROTEIN MLAD-RELATED"/>
    <property type="match status" value="1"/>
</dbReference>
<dbReference type="Proteomes" id="UP000192418">
    <property type="component" value="Unassembled WGS sequence"/>
</dbReference>
<dbReference type="Pfam" id="PF02470">
    <property type="entry name" value="MlaD"/>
    <property type="match status" value="1"/>
</dbReference>
<sequence>MCCREVQSVKNNVYESIAGVFVFVGLMVLVYMTVNLGNLSLFGDNFMVLKARFNTVTGLRAGNPIEMYGIEIGHVGSLSIDDEVQMAVATLNIQKSARIYSDAIASIKTAGLIGDKFISIDPGGSGEILGNNGVIINTESPVDINDLIGKYAFGSVDEEDEMDFGEEIQ</sequence>
<evidence type="ECO:0000259" key="2">
    <source>
        <dbReference type="Pfam" id="PF02470"/>
    </source>
</evidence>